<organism evidence="2">
    <name type="scientific">bioreactor metagenome</name>
    <dbReference type="NCBI Taxonomy" id="1076179"/>
    <lineage>
        <taxon>unclassified sequences</taxon>
        <taxon>metagenomes</taxon>
        <taxon>ecological metagenomes</taxon>
    </lineage>
</organism>
<comment type="caution">
    <text evidence="2">The sequence shown here is derived from an EMBL/GenBank/DDBJ whole genome shotgun (WGS) entry which is preliminary data.</text>
</comment>
<feature type="compositionally biased region" description="Basic residues" evidence="1">
    <location>
        <begin position="22"/>
        <end position="35"/>
    </location>
</feature>
<reference evidence="2" key="1">
    <citation type="submission" date="2019-08" db="EMBL/GenBank/DDBJ databases">
        <authorList>
            <person name="Kucharzyk K."/>
            <person name="Murdoch R.W."/>
            <person name="Higgins S."/>
            <person name="Loffler F."/>
        </authorList>
    </citation>
    <scope>NUCLEOTIDE SEQUENCE</scope>
</reference>
<name>A0A644YEJ9_9ZZZZ</name>
<feature type="region of interest" description="Disordered" evidence="1">
    <location>
        <begin position="141"/>
        <end position="166"/>
    </location>
</feature>
<feature type="region of interest" description="Disordered" evidence="1">
    <location>
        <begin position="1"/>
        <end position="121"/>
    </location>
</feature>
<sequence>MHAVGRHALAKPPHGNRVIAAQKRRQPQHGGHRERRGQAAIGVHGDEQPPEGAAQPGRGKQPGQPTRAARRCRLNNGIGERRQRRQLQPPQRLPAPRPGQRQRLRQPGEQRQGPQPPGVQPSVFICGAGICGRRHRLVFRIHPPPHPPERVTRGTSARPRPCCAAR</sequence>
<feature type="compositionally biased region" description="Low complexity" evidence="1">
    <location>
        <begin position="98"/>
        <end position="113"/>
    </location>
</feature>
<gene>
    <name evidence="2" type="ORF">SDC9_73234</name>
</gene>
<dbReference type="AlphaFoldDB" id="A0A644YEJ9"/>
<dbReference type="EMBL" id="VSSQ01004810">
    <property type="protein sequence ID" value="MPM26729.1"/>
    <property type="molecule type" value="Genomic_DNA"/>
</dbReference>
<proteinExistence type="predicted"/>
<protein>
    <submittedName>
        <fullName evidence="2">Uncharacterized protein</fullName>
    </submittedName>
</protein>
<evidence type="ECO:0000313" key="2">
    <source>
        <dbReference type="EMBL" id="MPM26729.1"/>
    </source>
</evidence>
<accession>A0A644YEJ9</accession>
<evidence type="ECO:0000256" key="1">
    <source>
        <dbReference type="SAM" id="MobiDB-lite"/>
    </source>
</evidence>